<dbReference type="AlphaFoldDB" id="A0AAD6UKL5"/>
<gene>
    <name evidence="1" type="ORF">GGX14DRAFT_408613</name>
</gene>
<evidence type="ECO:0000313" key="2">
    <source>
        <dbReference type="Proteomes" id="UP001219525"/>
    </source>
</evidence>
<name>A0AAD6UKL5_9AGAR</name>
<sequence length="190" mass="20932">MAACKNTVEVIDSSDDEEVLPSQSSEVIREWIGNGKKATDTYPGEVEFYIRAQKKLPSALKNLSPKPALSIGALARLPIPAVPSGVIFPRASSCLETNSRKPSSTESGPFAIRAVPTHAGRCIPSRFGGCWWTFLVLLETHPTGSRATSFRLSPKDFELYQQLSQHISMIHRVLKKMGKRKKGEHDIAED</sequence>
<comment type="caution">
    <text evidence="1">The sequence shown here is derived from an EMBL/GenBank/DDBJ whole genome shotgun (WGS) entry which is preliminary data.</text>
</comment>
<keyword evidence="2" id="KW-1185">Reference proteome</keyword>
<reference evidence="1" key="1">
    <citation type="submission" date="2023-03" db="EMBL/GenBank/DDBJ databases">
        <title>Massive genome expansion in bonnet fungi (Mycena s.s.) driven by repeated elements and novel gene families across ecological guilds.</title>
        <authorList>
            <consortium name="Lawrence Berkeley National Laboratory"/>
            <person name="Harder C.B."/>
            <person name="Miyauchi S."/>
            <person name="Viragh M."/>
            <person name="Kuo A."/>
            <person name="Thoen E."/>
            <person name="Andreopoulos B."/>
            <person name="Lu D."/>
            <person name="Skrede I."/>
            <person name="Drula E."/>
            <person name="Henrissat B."/>
            <person name="Morin E."/>
            <person name="Kohler A."/>
            <person name="Barry K."/>
            <person name="LaButti K."/>
            <person name="Morin E."/>
            <person name="Salamov A."/>
            <person name="Lipzen A."/>
            <person name="Mereny Z."/>
            <person name="Hegedus B."/>
            <person name="Baldrian P."/>
            <person name="Stursova M."/>
            <person name="Weitz H."/>
            <person name="Taylor A."/>
            <person name="Grigoriev I.V."/>
            <person name="Nagy L.G."/>
            <person name="Martin F."/>
            <person name="Kauserud H."/>
        </authorList>
    </citation>
    <scope>NUCLEOTIDE SEQUENCE</scope>
    <source>
        <strain evidence="1">9144</strain>
    </source>
</reference>
<dbReference type="EMBL" id="JARJCW010000169">
    <property type="protein sequence ID" value="KAJ7189682.1"/>
    <property type="molecule type" value="Genomic_DNA"/>
</dbReference>
<accession>A0AAD6UKL5</accession>
<organism evidence="1 2">
    <name type="scientific">Mycena pura</name>
    <dbReference type="NCBI Taxonomy" id="153505"/>
    <lineage>
        <taxon>Eukaryota</taxon>
        <taxon>Fungi</taxon>
        <taxon>Dikarya</taxon>
        <taxon>Basidiomycota</taxon>
        <taxon>Agaricomycotina</taxon>
        <taxon>Agaricomycetes</taxon>
        <taxon>Agaricomycetidae</taxon>
        <taxon>Agaricales</taxon>
        <taxon>Marasmiineae</taxon>
        <taxon>Mycenaceae</taxon>
        <taxon>Mycena</taxon>
    </lineage>
</organism>
<proteinExistence type="predicted"/>
<evidence type="ECO:0000313" key="1">
    <source>
        <dbReference type="EMBL" id="KAJ7189682.1"/>
    </source>
</evidence>
<dbReference type="Proteomes" id="UP001219525">
    <property type="component" value="Unassembled WGS sequence"/>
</dbReference>
<protein>
    <submittedName>
        <fullName evidence="1">Uncharacterized protein</fullName>
    </submittedName>
</protein>